<accession>M2ZKF3</accession>
<dbReference type="GeneID" id="19333896"/>
<organism evidence="2 3">
    <name type="scientific">Pseudocercospora fijiensis (strain CIRAD86)</name>
    <name type="common">Black leaf streak disease fungus</name>
    <name type="synonym">Mycosphaerella fijiensis</name>
    <dbReference type="NCBI Taxonomy" id="383855"/>
    <lineage>
        <taxon>Eukaryota</taxon>
        <taxon>Fungi</taxon>
        <taxon>Dikarya</taxon>
        <taxon>Ascomycota</taxon>
        <taxon>Pezizomycotina</taxon>
        <taxon>Dothideomycetes</taxon>
        <taxon>Dothideomycetidae</taxon>
        <taxon>Mycosphaerellales</taxon>
        <taxon>Mycosphaerellaceae</taxon>
        <taxon>Pseudocercospora</taxon>
    </lineage>
</organism>
<dbReference type="EMBL" id="KB446562">
    <property type="protein sequence ID" value="EME79569.1"/>
    <property type="molecule type" value="Genomic_DNA"/>
</dbReference>
<dbReference type="OrthoDB" id="3649063at2759"/>
<gene>
    <name evidence="2" type="ORF">MYCFIDRAFT_178160</name>
</gene>
<sequence>MLLNTAIIVLGLSGAVLAKPLGLRGSNNVVEVRTPIAEAANTDYIYTQNKREAANTDYIYTQNKREAENTDYVSGPRQRQPITAHNFPSLSAEQHLLICLQIYTQGKREAEDTDYIYTQVFFGFRITTGIRTKDHSLFDYDIALTP</sequence>
<dbReference type="RefSeq" id="XP_007930253.1">
    <property type="nucleotide sequence ID" value="XM_007932062.1"/>
</dbReference>
<feature type="signal peptide" evidence="1">
    <location>
        <begin position="1"/>
        <end position="18"/>
    </location>
</feature>
<dbReference type="Proteomes" id="UP000016932">
    <property type="component" value="Unassembled WGS sequence"/>
</dbReference>
<dbReference type="HOGENOM" id="CLU_1778297_0_0_1"/>
<keyword evidence="1" id="KW-0732">Signal</keyword>
<evidence type="ECO:0000313" key="3">
    <source>
        <dbReference type="Proteomes" id="UP000016932"/>
    </source>
</evidence>
<name>M2ZKF3_PSEFD</name>
<dbReference type="AlphaFoldDB" id="M2ZKF3"/>
<protein>
    <submittedName>
        <fullName evidence="2">Uncharacterized protein</fullName>
    </submittedName>
</protein>
<dbReference type="KEGG" id="pfj:MYCFIDRAFT_178160"/>
<evidence type="ECO:0000313" key="2">
    <source>
        <dbReference type="EMBL" id="EME79569.1"/>
    </source>
</evidence>
<evidence type="ECO:0000256" key="1">
    <source>
        <dbReference type="SAM" id="SignalP"/>
    </source>
</evidence>
<feature type="chain" id="PRO_5004030152" evidence="1">
    <location>
        <begin position="19"/>
        <end position="146"/>
    </location>
</feature>
<reference evidence="2 3" key="1">
    <citation type="journal article" date="2012" name="PLoS Pathog.">
        <title>Diverse lifestyles and strategies of plant pathogenesis encoded in the genomes of eighteen Dothideomycetes fungi.</title>
        <authorList>
            <person name="Ohm R.A."/>
            <person name="Feau N."/>
            <person name="Henrissat B."/>
            <person name="Schoch C.L."/>
            <person name="Horwitz B.A."/>
            <person name="Barry K.W."/>
            <person name="Condon B.J."/>
            <person name="Copeland A.C."/>
            <person name="Dhillon B."/>
            <person name="Glaser F."/>
            <person name="Hesse C.N."/>
            <person name="Kosti I."/>
            <person name="LaButti K."/>
            <person name="Lindquist E.A."/>
            <person name="Lucas S."/>
            <person name="Salamov A.A."/>
            <person name="Bradshaw R.E."/>
            <person name="Ciuffetti L."/>
            <person name="Hamelin R.C."/>
            <person name="Kema G.H.J."/>
            <person name="Lawrence C."/>
            <person name="Scott J.A."/>
            <person name="Spatafora J.W."/>
            <person name="Turgeon B.G."/>
            <person name="de Wit P.J.G.M."/>
            <person name="Zhong S."/>
            <person name="Goodwin S.B."/>
            <person name="Grigoriev I.V."/>
        </authorList>
    </citation>
    <scope>NUCLEOTIDE SEQUENCE [LARGE SCALE GENOMIC DNA]</scope>
    <source>
        <strain evidence="2 3">CIRAD86</strain>
    </source>
</reference>
<dbReference type="VEuPathDB" id="FungiDB:MYCFIDRAFT_178160"/>
<keyword evidence="3" id="KW-1185">Reference proteome</keyword>
<proteinExistence type="predicted"/>